<name>A0A285MRI5_9FLAO</name>
<keyword evidence="1" id="KW-1133">Transmembrane helix</keyword>
<evidence type="ECO:0000256" key="1">
    <source>
        <dbReference type="SAM" id="Phobius"/>
    </source>
</evidence>
<dbReference type="Proteomes" id="UP000219048">
    <property type="component" value="Unassembled WGS sequence"/>
</dbReference>
<accession>A0A285MRI5</accession>
<evidence type="ECO:0000313" key="3">
    <source>
        <dbReference type="Proteomes" id="UP000219048"/>
    </source>
</evidence>
<keyword evidence="1" id="KW-0812">Transmembrane</keyword>
<dbReference type="AlphaFoldDB" id="A0A285MRI5"/>
<proteinExistence type="predicted"/>
<reference evidence="3" key="1">
    <citation type="submission" date="2017-09" db="EMBL/GenBank/DDBJ databases">
        <authorList>
            <person name="Varghese N."/>
            <person name="Submissions S."/>
        </authorList>
    </citation>
    <scope>NUCLEOTIDE SEQUENCE [LARGE SCALE GENOMIC DNA]</scope>
    <source>
        <strain evidence="3">DSM 25885</strain>
    </source>
</reference>
<feature type="transmembrane region" description="Helical" evidence="1">
    <location>
        <begin position="6"/>
        <end position="25"/>
    </location>
</feature>
<dbReference type="EMBL" id="OBEH01000002">
    <property type="protein sequence ID" value="SNY99738.1"/>
    <property type="molecule type" value="Genomic_DNA"/>
</dbReference>
<keyword evidence="1" id="KW-0472">Membrane</keyword>
<protein>
    <submittedName>
        <fullName evidence="2">Uncharacterized protein</fullName>
    </submittedName>
</protein>
<gene>
    <name evidence="2" type="ORF">SAMN06265377_1551</name>
</gene>
<sequence>MNQNYLKNVYLLVYIDNIVLLLVNFQEFLPKLMNYFWCKLNYYDAI</sequence>
<organism evidence="2 3">
    <name type="scientific">Flagellimonas pacifica</name>
    <dbReference type="NCBI Taxonomy" id="1247520"/>
    <lineage>
        <taxon>Bacteria</taxon>
        <taxon>Pseudomonadati</taxon>
        <taxon>Bacteroidota</taxon>
        <taxon>Flavobacteriia</taxon>
        <taxon>Flavobacteriales</taxon>
        <taxon>Flavobacteriaceae</taxon>
        <taxon>Flagellimonas</taxon>
    </lineage>
</organism>
<evidence type="ECO:0000313" key="2">
    <source>
        <dbReference type="EMBL" id="SNY99738.1"/>
    </source>
</evidence>
<keyword evidence="3" id="KW-1185">Reference proteome</keyword>